<evidence type="ECO:0000256" key="4">
    <source>
        <dbReference type="ARBA" id="ARBA00023136"/>
    </source>
</evidence>
<dbReference type="GO" id="GO:0038023">
    <property type="term" value="F:signaling receptor activity"/>
    <property type="evidence" value="ECO:0007669"/>
    <property type="project" value="TreeGrafter"/>
</dbReference>
<evidence type="ECO:0000256" key="2">
    <source>
        <dbReference type="ARBA" id="ARBA00022692"/>
    </source>
</evidence>
<dbReference type="Proteomes" id="UP001176961">
    <property type="component" value="Unassembled WGS sequence"/>
</dbReference>
<name>A0AA36GI73_CYLNA</name>
<dbReference type="GO" id="GO:0016020">
    <property type="term" value="C:membrane"/>
    <property type="evidence" value="ECO:0007669"/>
    <property type="project" value="UniProtKB-SubCell"/>
</dbReference>
<dbReference type="InterPro" id="IPR028082">
    <property type="entry name" value="Peripla_BP_I"/>
</dbReference>
<dbReference type="GO" id="GO:0017046">
    <property type="term" value="F:peptide hormone binding"/>
    <property type="evidence" value="ECO:0007669"/>
    <property type="project" value="TreeGrafter"/>
</dbReference>
<comment type="caution">
    <text evidence="6">The sequence shown here is derived from an EMBL/GenBank/DDBJ whole genome shotgun (WGS) entry which is preliminary data.</text>
</comment>
<dbReference type="CDD" id="cd06352">
    <property type="entry name" value="PBP1_NPR_GC-like"/>
    <property type="match status" value="1"/>
</dbReference>
<dbReference type="PANTHER" id="PTHR44755">
    <property type="entry name" value="NATRIURETIC PEPTIDE RECEPTOR 3-RELATED"/>
    <property type="match status" value="1"/>
</dbReference>
<dbReference type="SUPFAM" id="SSF53822">
    <property type="entry name" value="Periplasmic binding protein-like I"/>
    <property type="match status" value="1"/>
</dbReference>
<comment type="subcellular location">
    <subcellularLocation>
        <location evidence="1">Membrane</location>
    </subcellularLocation>
</comment>
<keyword evidence="3" id="KW-1133">Transmembrane helix</keyword>
<dbReference type="AlphaFoldDB" id="A0AA36GI73"/>
<dbReference type="PANTHER" id="PTHR44755:SF8">
    <property type="entry name" value="RECEPTOR LIGAND BINDING REGION DOMAIN-CONTAINING PROTEIN"/>
    <property type="match status" value="1"/>
</dbReference>
<keyword evidence="2" id="KW-0812">Transmembrane</keyword>
<dbReference type="EMBL" id="CATQJL010000001">
    <property type="protein sequence ID" value="CAJ0589461.1"/>
    <property type="molecule type" value="Genomic_DNA"/>
</dbReference>
<dbReference type="InterPro" id="IPR052612">
    <property type="entry name" value="ANP_Clearance_Receptor"/>
</dbReference>
<sequence>MDWPVGVIIPRGNTSYAQTIAYETNAAALELGRITVNKQHLLDGFTFKFTFMSGNCSDIVAGGVAAELILKHNVAAIIGPACNEEIKSVAPLSTYYNVPTFAWGLATCSLSEEERYSSVLAVRSTGQDFAAALMDIIKYFNWEQFATIYYGDKCADFHEELVMIDAVSDTFISRSIALRSQSADRLASALSRVSEVARIIVLCLTDPDAVRRAMLAAYDNRMLGDEYVYIIVDSQSGGYGMWTWFVVVPT</sequence>
<reference evidence="6" key="1">
    <citation type="submission" date="2023-07" db="EMBL/GenBank/DDBJ databases">
        <authorList>
            <consortium name="CYATHOMIX"/>
        </authorList>
    </citation>
    <scope>NUCLEOTIDE SEQUENCE</scope>
    <source>
        <strain evidence="6">N/A</strain>
    </source>
</reference>
<proteinExistence type="predicted"/>
<accession>A0AA36GI73</accession>
<keyword evidence="4" id="KW-0472">Membrane</keyword>
<evidence type="ECO:0000313" key="6">
    <source>
        <dbReference type="EMBL" id="CAJ0589461.1"/>
    </source>
</evidence>
<evidence type="ECO:0000313" key="7">
    <source>
        <dbReference type="Proteomes" id="UP001176961"/>
    </source>
</evidence>
<dbReference type="InterPro" id="IPR001828">
    <property type="entry name" value="ANF_lig-bd_rcpt"/>
</dbReference>
<feature type="domain" description="Receptor ligand binding region" evidence="5">
    <location>
        <begin position="29"/>
        <end position="234"/>
    </location>
</feature>
<keyword evidence="7" id="KW-1185">Reference proteome</keyword>
<gene>
    <name evidence="6" type="ORF">CYNAS_LOCUS1444</name>
</gene>
<dbReference type="Gene3D" id="3.40.50.2300">
    <property type="match status" value="1"/>
</dbReference>
<dbReference type="Pfam" id="PF01094">
    <property type="entry name" value="ANF_receptor"/>
    <property type="match status" value="1"/>
</dbReference>
<protein>
    <recommendedName>
        <fullName evidence="5">Receptor ligand binding region domain-containing protein</fullName>
    </recommendedName>
</protein>
<evidence type="ECO:0000256" key="1">
    <source>
        <dbReference type="ARBA" id="ARBA00004370"/>
    </source>
</evidence>
<organism evidence="6 7">
    <name type="scientific">Cylicocyclus nassatus</name>
    <name type="common">Nematode worm</name>
    <dbReference type="NCBI Taxonomy" id="53992"/>
    <lineage>
        <taxon>Eukaryota</taxon>
        <taxon>Metazoa</taxon>
        <taxon>Ecdysozoa</taxon>
        <taxon>Nematoda</taxon>
        <taxon>Chromadorea</taxon>
        <taxon>Rhabditida</taxon>
        <taxon>Rhabditina</taxon>
        <taxon>Rhabditomorpha</taxon>
        <taxon>Strongyloidea</taxon>
        <taxon>Strongylidae</taxon>
        <taxon>Cylicocyclus</taxon>
    </lineage>
</organism>
<evidence type="ECO:0000259" key="5">
    <source>
        <dbReference type="Pfam" id="PF01094"/>
    </source>
</evidence>
<evidence type="ECO:0000256" key="3">
    <source>
        <dbReference type="ARBA" id="ARBA00022989"/>
    </source>
</evidence>
<dbReference type="GO" id="GO:0007165">
    <property type="term" value="P:signal transduction"/>
    <property type="evidence" value="ECO:0007669"/>
    <property type="project" value="TreeGrafter"/>
</dbReference>